<dbReference type="GO" id="GO:0008168">
    <property type="term" value="F:methyltransferase activity"/>
    <property type="evidence" value="ECO:0007669"/>
    <property type="project" value="UniProtKB-KW"/>
</dbReference>
<proteinExistence type="predicted"/>
<dbReference type="InterPro" id="IPR029063">
    <property type="entry name" value="SAM-dependent_MTases_sf"/>
</dbReference>
<dbReference type="Pfam" id="PF13489">
    <property type="entry name" value="Methyltransf_23"/>
    <property type="match status" value="1"/>
</dbReference>
<dbReference type="Gene3D" id="3.40.50.150">
    <property type="entry name" value="Vaccinia Virus protein VP39"/>
    <property type="match status" value="1"/>
</dbReference>
<accession>A0A7C2P328</accession>
<dbReference type="CDD" id="cd02440">
    <property type="entry name" value="AdoMet_MTases"/>
    <property type="match status" value="1"/>
</dbReference>
<keyword evidence="1" id="KW-0808">Transferase</keyword>
<name>A0A7C2P328_UNCW3</name>
<keyword evidence="1" id="KW-0489">Methyltransferase</keyword>
<dbReference type="SUPFAM" id="SSF53335">
    <property type="entry name" value="S-adenosyl-L-methionine-dependent methyltransferases"/>
    <property type="match status" value="1"/>
</dbReference>
<dbReference type="GO" id="GO:0032259">
    <property type="term" value="P:methylation"/>
    <property type="evidence" value="ECO:0007669"/>
    <property type="project" value="UniProtKB-KW"/>
</dbReference>
<reference evidence="1" key="1">
    <citation type="journal article" date="2020" name="mSystems">
        <title>Genome- and Community-Level Interaction Insights into Carbon Utilization and Element Cycling Functions of Hydrothermarchaeota in Hydrothermal Sediment.</title>
        <authorList>
            <person name="Zhou Z."/>
            <person name="Liu Y."/>
            <person name="Xu W."/>
            <person name="Pan J."/>
            <person name="Luo Z.H."/>
            <person name="Li M."/>
        </authorList>
    </citation>
    <scope>NUCLEOTIDE SEQUENCE [LARGE SCALE GENOMIC DNA]</scope>
    <source>
        <strain evidence="1">SpSt-34</strain>
    </source>
</reference>
<dbReference type="AlphaFoldDB" id="A0A7C2P328"/>
<gene>
    <name evidence="1" type="ORF">ENQ77_09880</name>
</gene>
<protein>
    <submittedName>
        <fullName evidence="1">Class I SAM-dependent methyltransferase</fullName>
    </submittedName>
</protein>
<organism evidence="1">
    <name type="scientific">candidate division WOR-3 bacterium</name>
    <dbReference type="NCBI Taxonomy" id="2052148"/>
    <lineage>
        <taxon>Bacteria</taxon>
        <taxon>Bacteria division WOR-3</taxon>
    </lineage>
</organism>
<dbReference type="EMBL" id="DSOL01000281">
    <property type="protein sequence ID" value="HEN28931.1"/>
    <property type="molecule type" value="Genomic_DNA"/>
</dbReference>
<comment type="caution">
    <text evidence="1">The sequence shown here is derived from an EMBL/GenBank/DDBJ whole genome shotgun (WGS) entry which is preliminary data.</text>
</comment>
<sequence length="203" mass="24185">MNWEKWYLKEDPWRIKEGNKFTLKWIDELKKLINKIKLNGLHLDGGCGEGYVTSLIFKDLDVRFIGIDISRKALKRVKGLESIKMLFKETFYNSHLKIKLSILFCFWRSIYYVKDWRFCLDEAKRILKKNGYILLSVALGKNYLRYWEVNKEFRMRFSLLDKMIVGTSIFGTLAKILLSHPQYAKLLLLGQKIERVRGRYGDE</sequence>
<evidence type="ECO:0000313" key="1">
    <source>
        <dbReference type="EMBL" id="HEN28931.1"/>
    </source>
</evidence>